<accession>A0ABQ7JD58</accession>
<keyword evidence="9" id="KW-1185">Reference proteome</keyword>
<evidence type="ECO:0000256" key="1">
    <source>
        <dbReference type="ARBA" id="ARBA00000885"/>
    </source>
</evidence>
<comment type="catalytic activity">
    <reaction evidence="1">
        <text>S-ubiquitinyl-[E2 ubiquitin-conjugating enzyme]-L-cysteine + [acceptor protein]-L-lysine = [E2 ubiquitin-conjugating enzyme]-L-cysteine + N(6)-ubiquitinyl-[acceptor protein]-L-lysine.</text>
        <dbReference type="EC" id="2.3.2.26"/>
    </reaction>
</comment>
<dbReference type="InterPro" id="IPR000569">
    <property type="entry name" value="HECT_dom"/>
</dbReference>
<dbReference type="InterPro" id="IPR035983">
    <property type="entry name" value="Hect_E3_ubiquitin_ligase"/>
</dbReference>
<dbReference type="CDD" id="cd00078">
    <property type="entry name" value="HECTc"/>
    <property type="match status" value="1"/>
</dbReference>
<name>A0ABQ7JD58_9APIC</name>
<dbReference type="InterPro" id="IPR050409">
    <property type="entry name" value="E3_ubiq-protein_ligase"/>
</dbReference>
<dbReference type="SMART" id="SM00119">
    <property type="entry name" value="HECTc"/>
    <property type="match status" value="1"/>
</dbReference>
<comment type="pathway">
    <text evidence="2">Protein modification; protein ubiquitination.</text>
</comment>
<dbReference type="EC" id="2.3.2.26" evidence="3"/>
<dbReference type="PANTHER" id="PTHR11254:SF440">
    <property type="entry name" value="E3 UBIQUITIN-PROTEIN LIGASE NEDD-4"/>
    <property type="match status" value="1"/>
</dbReference>
<protein>
    <recommendedName>
        <fullName evidence="3">HECT-type E3 ubiquitin transferase</fullName>
        <ecNumber evidence="3">2.3.2.26</ecNumber>
    </recommendedName>
</protein>
<dbReference type="Pfam" id="PF00632">
    <property type="entry name" value="HECT"/>
    <property type="match status" value="1"/>
</dbReference>
<evidence type="ECO:0000259" key="7">
    <source>
        <dbReference type="PROSITE" id="PS50237"/>
    </source>
</evidence>
<feature type="domain" description="HECT" evidence="7">
    <location>
        <begin position="208"/>
        <end position="546"/>
    </location>
</feature>
<dbReference type="Gene3D" id="3.30.2160.10">
    <property type="entry name" value="Hect, E3 ligase catalytic domain"/>
    <property type="match status" value="1"/>
</dbReference>
<dbReference type="PROSITE" id="PS50237">
    <property type="entry name" value="HECT"/>
    <property type="match status" value="1"/>
</dbReference>
<dbReference type="Gene3D" id="3.30.2410.10">
    <property type="entry name" value="Hect, E3 ligase catalytic domain"/>
    <property type="match status" value="1"/>
</dbReference>
<evidence type="ECO:0000256" key="5">
    <source>
        <dbReference type="ARBA" id="ARBA00022786"/>
    </source>
</evidence>
<keyword evidence="4" id="KW-0808">Transferase</keyword>
<dbReference type="EMBL" id="JADAQX010000125">
    <property type="protein sequence ID" value="KAF8821804.1"/>
    <property type="molecule type" value="Genomic_DNA"/>
</dbReference>
<evidence type="ECO:0000256" key="3">
    <source>
        <dbReference type="ARBA" id="ARBA00012485"/>
    </source>
</evidence>
<reference evidence="8 9" key="1">
    <citation type="journal article" date="2020" name="bioRxiv">
        <title>Metabolic contributions of an alphaproteobacterial endosymbiont in the apicomplexan Cardiosporidium cionae.</title>
        <authorList>
            <person name="Hunter E.S."/>
            <person name="Paight C.J."/>
            <person name="Lane C.E."/>
        </authorList>
    </citation>
    <scope>NUCLEOTIDE SEQUENCE [LARGE SCALE GENOMIC DNA]</scope>
    <source>
        <strain evidence="8">ESH_2018</strain>
    </source>
</reference>
<proteinExistence type="predicted"/>
<sequence length="547" mass="63669">MLGRCFDISRILARRRKHERTNLTNAPNPNHRQHVEACPVCNKVFATRTNAIQAERHVEACLLINDILDPKVALHSNETLIEWWNHCFGTAIEEIITFVQNPRLSDSVTVTAREEADIAGSLLCFIRQNNEESYGESEEVSRQRYFDYALTLPRTFSCIIFSSLEEKKQWFHAQLNSLRVNFSTCWIDIHISREALLFSSYTSVRFLSGHDFHKEFKIRFAGESAQDAGGLTREWFTLCAAEIFNPKFGLFLYSDVDNLTYQINPYSSVNERHLEYFYFVGQFIGKAIFDKQVILAPLARPVLKKLLQRPVEMEDLAFIDLELYNSLCWILENRIKDILFETFTVESDCYGKKLVIELKPNGINCEVTDETKEEYVKLRTEHKVVLSIQEQLDALCSGLWNIIPISLLRVFDFQELDLLINGLPQIDVEDWIEHTVYEGDYDMHHFVVQWFWSSIRRFSDEERARLLQFATGSSRLPAEGFIALESNRGQHSLFTLRSTEWSEACPFPKAHTCFNRLDLPKYRTYNELRKYLLLAIQLDVTGFGLDD</sequence>
<comment type="caution">
    <text evidence="8">The sequence shown here is derived from an EMBL/GenBank/DDBJ whole genome shotgun (WGS) entry which is preliminary data.</text>
</comment>
<feature type="active site" description="Glycyl thioester intermediate" evidence="6">
    <location>
        <position position="513"/>
    </location>
</feature>
<evidence type="ECO:0000256" key="2">
    <source>
        <dbReference type="ARBA" id="ARBA00004906"/>
    </source>
</evidence>
<organism evidence="8 9">
    <name type="scientific">Cardiosporidium cionae</name>
    <dbReference type="NCBI Taxonomy" id="476202"/>
    <lineage>
        <taxon>Eukaryota</taxon>
        <taxon>Sar</taxon>
        <taxon>Alveolata</taxon>
        <taxon>Apicomplexa</taxon>
        <taxon>Aconoidasida</taxon>
        <taxon>Nephromycida</taxon>
        <taxon>Cardiosporidium</taxon>
    </lineage>
</organism>
<evidence type="ECO:0000256" key="4">
    <source>
        <dbReference type="ARBA" id="ARBA00022679"/>
    </source>
</evidence>
<dbReference type="Gene3D" id="3.90.1750.10">
    <property type="entry name" value="Hect, E3 ligase catalytic domains"/>
    <property type="match status" value="1"/>
</dbReference>
<keyword evidence="5 6" id="KW-0833">Ubl conjugation pathway</keyword>
<dbReference type="Proteomes" id="UP000823046">
    <property type="component" value="Unassembled WGS sequence"/>
</dbReference>
<evidence type="ECO:0000313" key="8">
    <source>
        <dbReference type="EMBL" id="KAF8821804.1"/>
    </source>
</evidence>
<dbReference type="PANTHER" id="PTHR11254">
    <property type="entry name" value="HECT DOMAIN UBIQUITIN-PROTEIN LIGASE"/>
    <property type="match status" value="1"/>
</dbReference>
<gene>
    <name evidence="8" type="ORF">IE077_001542</name>
</gene>
<evidence type="ECO:0000313" key="9">
    <source>
        <dbReference type="Proteomes" id="UP000823046"/>
    </source>
</evidence>
<dbReference type="SUPFAM" id="SSF56204">
    <property type="entry name" value="Hect, E3 ligase catalytic domain"/>
    <property type="match status" value="1"/>
</dbReference>
<evidence type="ECO:0000256" key="6">
    <source>
        <dbReference type="PROSITE-ProRule" id="PRU00104"/>
    </source>
</evidence>